<protein>
    <recommendedName>
        <fullName evidence="1">Methyltransferase type 11 domain-containing protein</fullName>
    </recommendedName>
</protein>
<evidence type="ECO:0000313" key="2">
    <source>
        <dbReference type="EMBL" id="CAF0988038.1"/>
    </source>
</evidence>
<dbReference type="Proteomes" id="UP000663854">
    <property type="component" value="Unassembled WGS sequence"/>
</dbReference>
<dbReference type="AlphaFoldDB" id="A0A814FW26"/>
<dbReference type="PANTHER" id="PTHR43591">
    <property type="entry name" value="METHYLTRANSFERASE"/>
    <property type="match status" value="1"/>
</dbReference>
<dbReference type="Proteomes" id="UP000663870">
    <property type="component" value="Unassembled WGS sequence"/>
</dbReference>
<dbReference type="InterPro" id="IPR013216">
    <property type="entry name" value="Methyltransf_11"/>
</dbReference>
<dbReference type="Gene3D" id="3.40.50.150">
    <property type="entry name" value="Vaccinia Virus protein VP39"/>
    <property type="match status" value="1"/>
</dbReference>
<dbReference type="CDD" id="cd02440">
    <property type="entry name" value="AdoMet_MTases"/>
    <property type="match status" value="1"/>
</dbReference>
<name>A0A814FW26_9BILA</name>
<evidence type="ECO:0000313" key="3">
    <source>
        <dbReference type="EMBL" id="CAF1063969.1"/>
    </source>
</evidence>
<evidence type="ECO:0000259" key="1">
    <source>
        <dbReference type="Pfam" id="PF08241"/>
    </source>
</evidence>
<accession>A0A814FW26</accession>
<evidence type="ECO:0000313" key="5">
    <source>
        <dbReference type="Proteomes" id="UP000663870"/>
    </source>
</evidence>
<keyword evidence="5" id="KW-1185">Reference proteome</keyword>
<dbReference type="InterPro" id="IPR029063">
    <property type="entry name" value="SAM-dependent_MTases_sf"/>
</dbReference>
<comment type="caution">
    <text evidence="2">The sequence shown here is derived from an EMBL/GenBank/DDBJ whole genome shotgun (WGS) entry which is preliminary data.</text>
</comment>
<evidence type="ECO:0000313" key="4">
    <source>
        <dbReference type="Proteomes" id="UP000663854"/>
    </source>
</evidence>
<dbReference type="SUPFAM" id="SSF53335">
    <property type="entry name" value="S-adenosyl-L-methionine-dependent methyltransferases"/>
    <property type="match status" value="1"/>
</dbReference>
<dbReference type="PANTHER" id="PTHR43591:SF24">
    <property type="entry name" value="2-METHOXY-6-POLYPRENYL-1,4-BENZOQUINOL METHYLASE, MITOCHONDRIAL"/>
    <property type="match status" value="1"/>
</dbReference>
<dbReference type="Pfam" id="PF08241">
    <property type="entry name" value="Methyltransf_11"/>
    <property type="match status" value="1"/>
</dbReference>
<feature type="domain" description="Methyltransferase type 11" evidence="1">
    <location>
        <begin position="69"/>
        <end position="174"/>
    </location>
</feature>
<dbReference type="GO" id="GO:0008757">
    <property type="term" value="F:S-adenosylmethionine-dependent methyltransferase activity"/>
    <property type="evidence" value="ECO:0007669"/>
    <property type="project" value="InterPro"/>
</dbReference>
<sequence length="295" mass="33614">MTEKKRLANEDFSNVWKDNKNILTSGLKLDLVEHLLQQRLSKDWVDAKERVIKIMKLDQFDNSQEIKILDIGCGLGIDLMLVAEEANRLGKTVSIIGLDQNSTMIEEAKKLYESQKDRLSSNVFIQIIRGDILQMEFNDETFDIVRSDITLQHVDLEKAIMEIKRVLKVNGRLIALEGGAGNIYYPDEIMIKTYDTVLPIRRDGGTAIRLQFMLPKMDFDIKGSNPIAFLQSGHFLASQDKDWVKLQGMGEILVTKGILTEEESKDFQKRYIEACKTNQIIGASIIFIIEAVKCK</sequence>
<dbReference type="EMBL" id="CAJNOH010000293">
    <property type="protein sequence ID" value="CAF0988038.1"/>
    <property type="molecule type" value="Genomic_DNA"/>
</dbReference>
<reference evidence="2" key="1">
    <citation type="submission" date="2021-02" db="EMBL/GenBank/DDBJ databases">
        <authorList>
            <person name="Nowell W R."/>
        </authorList>
    </citation>
    <scope>NUCLEOTIDE SEQUENCE</scope>
</reference>
<organism evidence="2 4">
    <name type="scientific">Rotaria sordida</name>
    <dbReference type="NCBI Taxonomy" id="392033"/>
    <lineage>
        <taxon>Eukaryota</taxon>
        <taxon>Metazoa</taxon>
        <taxon>Spiralia</taxon>
        <taxon>Gnathifera</taxon>
        <taxon>Rotifera</taxon>
        <taxon>Eurotatoria</taxon>
        <taxon>Bdelloidea</taxon>
        <taxon>Philodinida</taxon>
        <taxon>Philodinidae</taxon>
        <taxon>Rotaria</taxon>
    </lineage>
</organism>
<gene>
    <name evidence="3" type="ORF">JXQ802_LOCUS17321</name>
    <name evidence="2" type="ORF">PYM288_LOCUS13963</name>
</gene>
<dbReference type="EMBL" id="CAJNOL010000436">
    <property type="protein sequence ID" value="CAF1063969.1"/>
    <property type="molecule type" value="Genomic_DNA"/>
</dbReference>
<proteinExistence type="predicted"/>